<evidence type="ECO:0000313" key="1">
    <source>
        <dbReference type="EMBL" id="CDH01578.1"/>
    </source>
</evidence>
<dbReference type="RefSeq" id="WP_051863087.1">
    <property type="nucleotide sequence ID" value="NZ_CAWLWD010000188.1"/>
</dbReference>
<reference evidence="1" key="1">
    <citation type="submission" date="2013-07" db="EMBL/GenBank/DDBJ databases">
        <title>Sub-species coevolution in mutualistic symbiosis.</title>
        <authorList>
            <person name="Murfin K."/>
            <person name="Klassen J."/>
            <person name="Lee M."/>
            <person name="Forst S."/>
            <person name="Stock P."/>
            <person name="Goodrich-Blair H."/>
        </authorList>
    </citation>
    <scope>NUCLEOTIDE SEQUENCE [LARGE SCALE GENOMIC DNA]</scope>
    <source>
        <strain evidence="1">Feltiae Moldova</strain>
    </source>
</reference>
<sequence>MKHIILICGYGPGISHAVARRFGKAGHPVALAISVAAQYKTTRILTHTFASHDIHVSEVIVNGFVNSTPVEAGKNSTIAPADIAEQFWKLYTTRQTHSIIFGSTIPVSETVAHA</sequence>
<dbReference type="PANTHER" id="PTHR43431:SF7">
    <property type="entry name" value="OXIDOREDUCTASE, SHORT CHAIN DEHYDROGENASE_REDUCTASE FAMILY (AFU_ORTHOLOGUE AFUA_5G14000)"/>
    <property type="match status" value="1"/>
</dbReference>
<name>A0A077NSW3_XENBV</name>
<dbReference type="PANTHER" id="PTHR43431">
    <property type="entry name" value="OXIDOREDUCTASE, SHORT CHAIN DEHYDROGENASE/REDUCTASE FAMILY (AFU_ORTHOLOGUE AFUA_5G14000)"/>
    <property type="match status" value="1"/>
</dbReference>
<evidence type="ECO:0008006" key="2">
    <source>
        <dbReference type="Google" id="ProtNLM"/>
    </source>
</evidence>
<protein>
    <recommendedName>
        <fullName evidence="2">Short-chain dehydrogenase/reductase SDR</fullName>
    </recommendedName>
</protein>
<comment type="caution">
    <text evidence="1">The sequence shown here is derived from an EMBL/GenBank/DDBJ whole genome shotgun (WGS) entry which is preliminary data.</text>
</comment>
<dbReference type="AlphaFoldDB" id="A0A077NSW3"/>
<organism evidence="1">
    <name type="scientific">Xenorhabdus bovienii str. feltiae Moldova</name>
    <dbReference type="NCBI Taxonomy" id="1398200"/>
    <lineage>
        <taxon>Bacteria</taxon>
        <taxon>Pseudomonadati</taxon>
        <taxon>Pseudomonadota</taxon>
        <taxon>Gammaproteobacteria</taxon>
        <taxon>Enterobacterales</taxon>
        <taxon>Morganellaceae</taxon>
        <taxon>Xenorhabdus</taxon>
    </lineage>
</organism>
<proteinExistence type="predicted"/>
<gene>
    <name evidence="1" type="ORF">XBFM1_2220006</name>
</gene>
<dbReference type="Proteomes" id="UP000028487">
    <property type="component" value="Unassembled WGS sequence"/>
</dbReference>
<dbReference type="HOGENOM" id="CLU_2120193_0_0_6"/>
<dbReference type="EMBL" id="CBSV010000138">
    <property type="protein sequence ID" value="CDH01578.1"/>
    <property type="molecule type" value="Genomic_DNA"/>
</dbReference>
<accession>A0A077NSW3</accession>